<keyword evidence="4" id="KW-1185">Reference proteome</keyword>
<sequence>MDANTHAGRPASYFPVSPVMLFPEALGNFSVYLWQGGDFVLYTSSGQRFTSRHRQTLYKNGVKEVYVLGSERAQYEKYIENNLGKILLDENLPIDVRSRIFFEASTVVMQDVFDRKLPSALRARHFDRITDIVKSSIRFLAKDNSLSAVAPFISHDYKTYTHCMHVFVYSVALFHTYEMTETEVFEYGLGALLHDVGKAKIPKRILNKRGPLTQAEREIIKEHPVHGVSMCAHLPMTQNTINCILFHHETLDGAGYPAGIKGDNVPMPVRIISLSDIYDALTSERPYAEAMQPYEALSLIRNEMRENVDMNIFKRFVAVLSGAEII</sequence>
<evidence type="ECO:0000313" key="3">
    <source>
        <dbReference type="EMBL" id="TDT87885.1"/>
    </source>
</evidence>
<feature type="domain" description="HD-GYP" evidence="1">
    <location>
        <begin position="137"/>
        <end position="326"/>
    </location>
</feature>
<dbReference type="PANTHER" id="PTHR43155:SF2">
    <property type="entry name" value="CYCLIC DI-GMP PHOSPHODIESTERASE PA4108"/>
    <property type="match status" value="1"/>
</dbReference>
<dbReference type="AlphaFoldDB" id="A0A126QKK3"/>
<dbReference type="InterPro" id="IPR006675">
    <property type="entry name" value="HDIG_dom"/>
</dbReference>
<dbReference type="SMART" id="SM00471">
    <property type="entry name" value="HDc"/>
    <property type="match status" value="1"/>
</dbReference>
<dbReference type="PROSITE" id="PS51832">
    <property type="entry name" value="HD_GYP"/>
    <property type="match status" value="1"/>
</dbReference>
<reference evidence="3 5" key="2">
    <citation type="submission" date="2019-03" db="EMBL/GenBank/DDBJ databases">
        <title>Genomic Encyclopedia of Type Strains, Phase IV (KMG-IV): sequencing the most valuable type-strain genomes for metagenomic binning, comparative biology and taxonomic classification.</title>
        <authorList>
            <person name="Goeker M."/>
        </authorList>
    </citation>
    <scope>NUCLEOTIDE SEQUENCE [LARGE SCALE GENOMIC DNA]</scope>
    <source>
        <strain evidence="3 5">DSM 101483</strain>
    </source>
</reference>
<gene>
    <name evidence="2" type="ORF">AWY79_03120</name>
    <name evidence="3" type="ORF">EDC59_10780</name>
</gene>
<dbReference type="OrthoDB" id="9776628at2"/>
<evidence type="ECO:0000313" key="4">
    <source>
        <dbReference type="Proteomes" id="UP000055611"/>
    </source>
</evidence>
<proteinExistence type="predicted"/>
<dbReference type="Pfam" id="PF13487">
    <property type="entry name" value="HD_5"/>
    <property type="match status" value="1"/>
</dbReference>
<dbReference type="Proteomes" id="UP000055611">
    <property type="component" value="Chromosome"/>
</dbReference>
<evidence type="ECO:0000259" key="1">
    <source>
        <dbReference type="PROSITE" id="PS51832"/>
    </source>
</evidence>
<dbReference type="PANTHER" id="PTHR43155">
    <property type="entry name" value="CYCLIC DI-GMP PHOSPHODIESTERASE PA4108-RELATED"/>
    <property type="match status" value="1"/>
</dbReference>
<name>A0A126QKK3_9BACT</name>
<evidence type="ECO:0000313" key="2">
    <source>
        <dbReference type="EMBL" id="AMK10178.1"/>
    </source>
</evidence>
<dbReference type="CDD" id="cd00077">
    <property type="entry name" value="HDc"/>
    <property type="match status" value="1"/>
</dbReference>
<dbReference type="EMBL" id="CP014206">
    <property type="protein sequence ID" value="AMK10178.1"/>
    <property type="molecule type" value="Genomic_DNA"/>
</dbReference>
<dbReference type="SUPFAM" id="SSF109604">
    <property type="entry name" value="HD-domain/PDEase-like"/>
    <property type="match status" value="1"/>
</dbReference>
<dbReference type="InterPro" id="IPR003607">
    <property type="entry name" value="HD/PDEase_dom"/>
</dbReference>
<dbReference type="EMBL" id="SOBK01000007">
    <property type="protein sequence ID" value="TDT87885.1"/>
    <property type="molecule type" value="Genomic_DNA"/>
</dbReference>
<protein>
    <submittedName>
        <fullName evidence="2">HD family phosphohydrolase</fullName>
    </submittedName>
    <submittedName>
        <fullName evidence="3">Nucleotidyltransferase with HDIG domain</fullName>
    </submittedName>
</protein>
<reference evidence="2 4" key="1">
    <citation type="journal article" date="2016" name="Front. Microbiol.">
        <title>Genome Sequence of the Piezophilic, Mesophilic Sulfate-Reducing Bacterium Desulfovibrio indicus J2T.</title>
        <authorList>
            <person name="Cao J."/>
            <person name="Maignien L."/>
            <person name="Shao Z."/>
            <person name="Alain K."/>
            <person name="Jebbar M."/>
        </authorList>
    </citation>
    <scope>NUCLEOTIDE SEQUENCE [LARGE SCALE GENOMIC DNA]</scope>
    <source>
        <strain evidence="2 4">J2</strain>
    </source>
</reference>
<dbReference type="NCBIfam" id="TIGR00277">
    <property type="entry name" value="HDIG"/>
    <property type="match status" value="1"/>
</dbReference>
<dbReference type="Proteomes" id="UP000295506">
    <property type="component" value="Unassembled WGS sequence"/>
</dbReference>
<dbReference type="Gene3D" id="1.10.3210.10">
    <property type="entry name" value="Hypothetical protein af1432"/>
    <property type="match status" value="1"/>
</dbReference>
<organism evidence="3 5">
    <name type="scientific">Pseudodesulfovibrio indicus</name>
    <dbReference type="NCBI Taxonomy" id="1716143"/>
    <lineage>
        <taxon>Bacteria</taxon>
        <taxon>Pseudomonadati</taxon>
        <taxon>Thermodesulfobacteriota</taxon>
        <taxon>Desulfovibrionia</taxon>
        <taxon>Desulfovibrionales</taxon>
        <taxon>Desulfovibrionaceae</taxon>
    </lineage>
</organism>
<evidence type="ECO:0000313" key="5">
    <source>
        <dbReference type="Proteomes" id="UP000295506"/>
    </source>
</evidence>
<accession>A0A126QKK3</accession>
<dbReference type="KEGG" id="dej:AWY79_03120"/>
<dbReference type="InterPro" id="IPR037522">
    <property type="entry name" value="HD_GYP_dom"/>
</dbReference>